<evidence type="ECO:0000313" key="3">
    <source>
        <dbReference type="Proteomes" id="UP000218267"/>
    </source>
</evidence>
<evidence type="ECO:0000259" key="1">
    <source>
        <dbReference type="PROSITE" id="PS51724"/>
    </source>
</evidence>
<reference evidence="3" key="2">
    <citation type="journal article" date="2020" name="Antonie Van Leeuwenhoek">
        <title>Labilibaculum antarcticum sp. nov., a novel facultative anaerobic, psychrotorelant bacterium isolated from marine sediment of Antarctica.</title>
        <authorList>
            <person name="Watanabe M."/>
            <person name="Kojima H."/>
            <person name="Fukui M."/>
        </authorList>
    </citation>
    <scope>NUCLEOTIDE SEQUENCE [LARGE SCALE GENOMIC DNA]</scope>
    <source>
        <strain evidence="3">SPP2</strain>
    </source>
</reference>
<sequence length="1064" mass="119543">MTAKIFQAHLIEQEENPAFALWRLICCFLLLFPLTSFGQEEGGYDEISVYFSVQGVGGAEIPAAIYGQQAYLSLPDVFDFLKIKNIPAPRFDSVEGFIIKEEATYIVDVKNYQIRYQDKRFDLKPTDLIRTAGNLYLKLDYFGKVFGLDCKFHFRSLSVKMKTELDLPLIRLLRMEAMRKNRAGLKGEISPDTIIKRDCPLFKLGMADWSIVSKQELEGASSENLHLALGSMIAGGEANLNLSYTPNSNFSLSKQYYQWHFVNNKLRLMRQVRAGKISSQSISSISASVVGVQLTNTPTTQRRSFGSYTLSDFTEPNWLVELYVNNRMVDYAKADASGFYSFEVPLLYGNTELNLRFYGPWGEERTKEETISIPLNFLPQNEFEYSLQAGVLQDGDHSRFTRGKFNYGVSRSFTFGGGVEYLSSPTSAGSIPFANMSLRFGSGLLFSGEYNHGVSSVGRLSYLGTSNLNLVLDYTRYVKDQIAINTNTLEERKLSLSFPIRTPNFSAYSRLALNQIIHPSGKSTRAEIMFSGSVFGANTNLKTNAIFTDGSQVGVSSNLSMTFRLPSAYTFSPRLQYNYSQNELVSVSAALRKKVFKKAYLDISYNYNLSSESSMAQIGLRYDFSFGSASVSARRSNNKTSFSQSARGSLMYDRSTKYLGTNNRNMVGKGGIIFLPFLDYNCNGHHDKGEPKAWGLKLRVKGCSRVKMDRDSIIRVVNMEPYRNYTVQIDPNSFNNIGWKIEKKILKIEVTPNHFKRVEVPVSVVGEVAGTVYHREGESQKGIGRIIVNFYNSGSTRIARTLTEVDGYFSYLGLPAGSYTARIDSAQLRKLDMMAMPDILPFTIKGTVYGDYVDGLELVLQNIDRDTSATVMAVKEEKMLASKHKDVKEKAACLIQVAECKLKSKAIAVRDHIRSKFGSSVVIVHEGLNFKIFISGFEDCEESRLFLPKLALEGYSDALLVSVKEYVQAINPESFQTSGDELINRGLFAVQVGAFGKRSNALALQAHLDAIYNQTTAVEFEDGFYKVRFIYFNGRKNARNFLYNLLGKGFTDIYIVPVFRKLSF</sequence>
<organism evidence="2 3">
    <name type="scientific">Labilibaculum antarcticum</name>
    <dbReference type="NCBI Taxonomy" id="1717717"/>
    <lineage>
        <taxon>Bacteria</taxon>
        <taxon>Pseudomonadati</taxon>
        <taxon>Bacteroidota</taxon>
        <taxon>Bacteroidia</taxon>
        <taxon>Marinilabiliales</taxon>
        <taxon>Marinifilaceae</taxon>
        <taxon>Labilibaculum</taxon>
    </lineage>
</organism>
<dbReference type="KEGG" id="mbas:ALGA_1685"/>
<evidence type="ECO:0000313" key="2">
    <source>
        <dbReference type="EMBL" id="BAX80060.1"/>
    </source>
</evidence>
<name>A0A1Y1CIF7_9BACT</name>
<protein>
    <recommendedName>
        <fullName evidence="1">SPOR domain-containing protein</fullName>
    </recommendedName>
</protein>
<dbReference type="OrthoDB" id="1521722at2"/>
<dbReference type="SUPFAM" id="SSF110997">
    <property type="entry name" value="Sporulation related repeat"/>
    <property type="match status" value="1"/>
</dbReference>
<keyword evidence="3" id="KW-1185">Reference proteome</keyword>
<dbReference type="InterPro" id="IPR036680">
    <property type="entry name" value="SPOR-like_sf"/>
</dbReference>
<dbReference type="InterPro" id="IPR007730">
    <property type="entry name" value="SPOR-like_dom"/>
</dbReference>
<accession>A0A1Y1CIF7</accession>
<dbReference type="Proteomes" id="UP000218267">
    <property type="component" value="Chromosome"/>
</dbReference>
<dbReference type="Gene3D" id="3.30.70.1070">
    <property type="entry name" value="Sporulation related repeat"/>
    <property type="match status" value="1"/>
</dbReference>
<feature type="domain" description="SPOR" evidence="1">
    <location>
        <begin position="982"/>
        <end position="1058"/>
    </location>
</feature>
<dbReference type="GO" id="GO:0042834">
    <property type="term" value="F:peptidoglycan binding"/>
    <property type="evidence" value="ECO:0007669"/>
    <property type="project" value="InterPro"/>
</dbReference>
<dbReference type="Pfam" id="PF05036">
    <property type="entry name" value="SPOR"/>
    <property type="match status" value="1"/>
</dbReference>
<dbReference type="RefSeq" id="WP_096428935.1">
    <property type="nucleotide sequence ID" value="NZ_AP018042.1"/>
</dbReference>
<dbReference type="PROSITE" id="PS51724">
    <property type="entry name" value="SPOR"/>
    <property type="match status" value="1"/>
</dbReference>
<reference evidence="2 3" key="1">
    <citation type="journal article" date="2018" name="Mar. Genomics">
        <title>Complete genome sequence of Marinifilaceae bacterium strain SPP2, isolated from the Antarctic marine sediment.</title>
        <authorList>
            <person name="Watanabe M."/>
            <person name="Kojima H."/>
            <person name="Fukui M."/>
        </authorList>
    </citation>
    <scope>NUCLEOTIDE SEQUENCE [LARGE SCALE GENOMIC DNA]</scope>
    <source>
        <strain evidence="2 3">SPP2</strain>
    </source>
</reference>
<dbReference type="AlphaFoldDB" id="A0A1Y1CIF7"/>
<proteinExistence type="predicted"/>
<gene>
    <name evidence="2" type="ORF">ALGA_1685</name>
</gene>
<dbReference type="EMBL" id="AP018042">
    <property type="protein sequence ID" value="BAX80060.1"/>
    <property type="molecule type" value="Genomic_DNA"/>
</dbReference>